<dbReference type="Proteomes" id="UP001600894">
    <property type="component" value="Unassembled WGS sequence"/>
</dbReference>
<keyword evidence="1" id="KW-1133">Transmembrane helix</keyword>
<dbReference type="NCBIfam" id="TIGR04370">
    <property type="entry name" value="glyco_rpt_poly"/>
    <property type="match status" value="1"/>
</dbReference>
<keyword evidence="1" id="KW-0472">Membrane</keyword>
<organism evidence="2 3">
    <name type="scientific">Enterocloster alcoholdehydrogenati</name>
    <dbReference type="NCBI Taxonomy" id="2547410"/>
    <lineage>
        <taxon>Bacteria</taxon>
        <taxon>Bacillati</taxon>
        <taxon>Bacillota</taxon>
        <taxon>Clostridia</taxon>
        <taxon>Lachnospirales</taxon>
        <taxon>Lachnospiraceae</taxon>
        <taxon>Enterocloster</taxon>
    </lineage>
</organism>
<keyword evidence="3" id="KW-1185">Reference proteome</keyword>
<feature type="transmembrane region" description="Helical" evidence="1">
    <location>
        <begin position="171"/>
        <end position="193"/>
    </location>
</feature>
<feature type="transmembrane region" description="Helical" evidence="1">
    <location>
        <begin position="322"/>
        <end position="343"/>
    </location>
</feature>
<accession>A0ABQ0AY10</accession>
<comment type="caution">
    <text evidence="2">The sequence shown here is derived from an EMBL/GenBank/DDBJ whole genome shotgun (WGS) entry which is preliminary data.</text>
</comment>
<feature type="transmembrane region" description="Helical" evidence="1">
    <location>
        <begin position="419"/>
        <end position="434"/>
    </location>
</feature>
<name>A0ABQ0AY10_9FIRM</name>
<evidence type="ECO:0008006" key="4">
    <source>
        <dbReference type="Google" id="ProtNLM"/>
    </source>
</evidence>
<reference evidence="2 3" key="1">
    <citation type="submission" date="2024-04" db="EMBL/GenBank/DDBJ databases">
        <title>Defined microbial consortia suppress multidrug-resistant proinflammatory Enterobacteriaceae via ecological control.</title>
        <authorList>
            <person name="Furuichi M."/>
            <person name="Kawaguchi T."/>
            <person name="Pust M."/>
            <person name="Yasuma K."/>
            <person name="Plichta D."/>
            <person name="Hasegawa N."/>
            <person name="Ohya T."/>
            <person name="Bhattarai S."/>
            <person name="Sasajima S."/>
            <person name="Aoto Y."/>
            <person name="Tuganbaev T."/>
            <person name="Yaginuma M."/>
            <person name="Ueda M."/>
            <person name="Okahashi N."/>
            <person name="Amafuji K."/>
            <person name="Kiridooshi Y."/>
            <person name="Sugita K."/>
            <person name="Strazar M."/>
            <person name="Skelly A."/>
            <person name="Suda W."/>
            <person name="Hattori M."/>
            <person name="Nakamoto N."/>
            <person name="Caballero S."/>
            <person name="Norman J."/>
            <person name="Olle B."/>
            <person name="Tanoue T."/>
            <person name="Arita M."/>
            <person name="Bucci V."/>
            <person name="Atarashi K."/>
            <person name="Xavier R."/>
            <person name="Honda K."/>
        </authorList>
    </citation>
    <scope>NUCLEOTIDE SEQUENCE [LARGE SCALE GENOMIC DNA]</scope>
    <source>
        <strain evidence="3">f13</strain>
    </source>
</reference>
<feature type="transmembrane region" description="Helical" evidence="1">
    <location>
        <begin position="48"/>
        <end position="68"/>
    </location>
</feature>
<feature type="transmembrane region" description="Helical" evidence="1">
    <location>
        <begin position="395"/>
        <end position="413"/>
    </location>
</feature>
<sequence length="435" mass="49295">MLVYVICYIVSFILAWQHIYVLSGLVLLGAAIWLYIGDYIRTGNLIHLRGLFCLFFVGGQGISCFKLSRLQTDWAVKTWICLFLAVVLFWTVFEVMTRLYDGWTEKDMQSVYRFFSSGESPLQTKRILISMTAITAVSLLAFSFEAWRLGFIPMFSYGVPHAYSEFHISGVHYFTVSCVLVPSLSVVYCVMTARRGRGLTRDRGFLLAMVLDLIALAIPLLCVSRFQLILAVGMAVFTYISMAGNFSLVYVGVLAVVMIPTYLILTVLRSHSVEYLNGIFEMKNSHMPIFITQPYMYIANNYDNFNCLVEQLGRHSFGLKGLFPLWALTGLKFLIPSLVNFPLFVTKEELTTVTLFYDAYYDFGILGMILFGGLLGAACYGLVRLRKKLSCPVGHVIYAQIAMYMALAFFTTWFSNPATWFYLLLSGAVYFYVNA</sequence>
<gene>
    <name evidence="2" type="ORF">F130042H8_19580</name>
</gene>
<proteinExistence type="predicted"/>
<feature type="transmembrane region" description="Helical" evidence="1">
    <location>
        <begin position="12"/>
        <end position="36"/>
    </location>
</feature>
<feature type="transmembrane region" description="Helical" evidence="1">
    <location>
        <begin position="127"/>
        <end position="151"/>
    </location>
</feature>
<dbReference type="RefSeq" id="WP_390469837.1">
    <property type="nucleotide sequence ID" value="NZ_BAABXL010000001.1"/>
</dbReference>
<feature type="transmembrane region" description="Helical" evidence="1">
    <location>
        <begin position="74"/>
        <end position="93"/>
    </location>
</feature>
<dbReference type="EMBL" id="BAABXL010000001">
    <property type="protein sequence ID" value="GAA6268898.1"/>
    <property type="molecule type" value="Genomic_DNA"/>
</dbReference>
<feature type="transmembrane region" description="Helical" evidence="1">
    <location>
        <begin position="205"/>
        <end position="228"/>
    </location>
</feature>
<protein>
    <recommendedName>
        <fullName evidence="4">Oligosaccharide repeat unit polymerase</fullName>
    </recommendedName>
</protein>
<feature type="transmembrane region" description="Helical" evidence="1">
    <location>
        <begin position="248"/>
        <end position="268"/>
    </location>
</feature>
<feature type="transmembrane region" description="Helical" evidence="1">
    <location>
        <begin position="363"/>
        <end position="383"/>
    </location>
</feature>
<keyword evidence="1" id="KW-0812">Transmembrane</keyword>
<evidence type="ECO:0000313" key="2">
    <source>
        <dbReference type="EMBL" id="GAA6268898.1"/>
    </source>
</evidence>
<evidence type="ECO:0000256" key="1">
    <source>
        <dbReference type="SAM" id="Phobius"/>
    </source>
</evidence>
<evidence type="ECO:0000313" key="3">
    <source>
        <dbReference type="Proteomes" id="UP001600894"/>
    </source>
</evidence>